<keyword evidence="2" id="KW-0145">Chemotaxis</keyword>
<evidence type="ECO:0000313" key="12">
    <source>
        <dbReference type="RefSeq" id="XP_004417061.1"/>
    </source>
</evidence>
<accession>A0A2U3X472</accession>
<evidence type="ECO:0000256" key="7">
    <source>
        <dbReference type="ARBA" id="ARBA00074061"/>
    </source>
</evidence>
<evidence type="ECO:0000256" key="4">
    <source>
        <dbReference type="ARBA" id="ARBA00022729"/>
    </source>
</evidence>
<dbReference type="GO" id="GO:0006954">
    <property type="term" value="P:inflammatory response"/>
    <property type="evidence" value="ECO:0007669"/>
    <property type="project" value="TreeGrafter"/>
</dbReference>
<evidence type="ECO:0000313" key="11">
    <source>
        <dbReference type="Proteomes" id="UP000245340"/>
    </source>
</evidence>
<dbReference type="GeneID" id="101381829"/>
<dbReference type="Pfam" id="PF00048">
    <property type="entry name" value="IL8"/>
    <property type="match status" value="1"/>
</dbReference>
<dbReference type="STRING" id="9708.A0A2U3X472"/>
<dbReference type="Gene3D" id="2.40.50.40">
    <property type="match status" value="1"/>
</dbReference>
<comment type="similarity">
    <text evidence="1">Belongs to the intercrine beta (chemokine CC) family.</text>
</comment>
<evidence type="ECO:0000256" key="2">
    <source>
        <dbReference type="ARBA" id="ARBA00022500"/>
    </source>
</evidence>
<evidence type="ECO:0000256" key="8">
    <source>
        <dbReference type="ARBA" id="ARBA00082821"/>
    </source>
</evidence>
<proteinExistence type="inferred from homology"/>
<dbReference type="SUPFAM" id="SSF54117">
    <property type="entry name" value="Interleukin 8-like chemokines"/>
    <property type="match status" value="1"/>
</dbReference>
<name>A0A2U3X472_ODORO</name>
<dbReference type="KEGG" id="oro:101381829"/>
<dbReference type="GO" id="GO:0048245">
    <property type="term" value="P:eosinophil chemotaxis"/>
    <property type="evidence" value="ECO:0007669"/>
    <property type="project" value="TreeGrafter"/>
</dbReference>
<dbReference type="GO" id="GO:0048020">
    <property type="term" value="F:CCR chemokine receptor binding"/>
    <property type="evidence" value="ECO:0007669"/>
    <property type="project" value="TreeGrafter"/>
</dbReference>
<keyword evidence="3" id="KW-0202">Cytokine</keyword>
<keyword evidence="4 9" id="KW-0732">Signal</keyword>
<dbReference type="Proteomes" id="UP000245340">
    <property type="component" value="Unplaced"/>
</dbReference>
<keyword evidence="6" id="KW-0325">Glycoprotein</keyword>
<dbReference type="AlphaFoldDB" id="A0A2U3X472"/>
<dbReference type="GO" id="GO:0005615">
    <property type="term" value="C:extracellular space"/>
    <property type="evidence" value="ECO:0007669"/>
    <property type="project" value="UniProtKB-KW"/>
</dbReference>
<feature type="signal peptide" evidence="9">
    <location>
        <begin position="1"/>
        <end position="23"/>
    </location>
</feature>
<dbReference type="FunFam" id="2.40.50.40:FF:000033">
    <property type="entry name" value="C-C motif chemokine 1"/>
    <property type="match status" value="1"/>
</dbReference>
<evidence type="ECO:0000256" key="3">
    <source>
        <dbReference type="ARBA" id="ARBA00022514"/>
    </source>
</evidence>
<evidence type="ECO:0000256" key="5">
    <source>
        <dbReference type="ARBA" id="ARBA00023157"/>
    </source>
</evidence>
<evidence type="ECO:0000256" key="9">
    <source>
        <dbReference type="SAM" id="SignalP"/>
    </source>
</evidence>
<keyword evidence="5" id="KW-1015">Disulfide bond</keyword>
<dbReference type="OrthoDB" id="9447832at2759"/>
<feature type="chain" id="PRO_5015570330" description="C-C motif chemokine 1" evidence="9">
    <location>
        <begin position="24"/>
        <end position="94"/>
    </location>
</feature>
<keyword evidence="11" id="KW-1185">Reference proteome</keyword>
<dbReference type="GO" id="GO:0030335">
    <property type="term" value="P:positive regulation of cell migration"/>
    <property type="evidence" value="ECO:0007669"/>
    <property type="project" value="TreeGrafter"/>
</dbReference>
<dbReference type="InterPro" id="IPR039809">
    <property type="entry name" value="Chemokine_b/g/d"/>
</dbReference>
<dbReference type="InterPro" id="IPR036048">
    <property type="entry name" value="Interleukin_8-like_sf"/>
</dbReference>
<evidence type="ECO:0000256" key="1">
    <source>
        <dbReference type="ARBA" id="ARBA00010868"/>
    </source>
</evidence>
<dbReference type="InterPro" id="IPR001811">
    <property type="entry name" value="Chemokine_IL8-like_dom"/>
</dbReference>
<dbReference type="PANTHER" id="PTHR12015">
    <property type="entry name" value="SMALL INDUCIBLE CYTOKINE A"/>
    <property type="match status" value="1"/>
</dbReference>
<evidence type="ECO:0000259" key="10">
    <source>
        <dbReference type="SMART" id="SM00199"/>
    </source>
</evidence>
<sequence>MKLVTMALACMLLAGMWLRDVDGRSMQVSSSNCCFVFVERKIPQKIIQCYKPTSSTCSHKSLIIKLKGGKETCVLETASWVKPHLKTMKPCPLK</sequence>
<evidence type="ECO:0000256" key="6">
    <source>
        <dbReference type="ARBA" id="ARBA00023180"/>
    </source>
</evidence>
<dbReference type="InParanoid" id="A0A2U3X472"/>
<dbReference type="GO" id="GO:0070098">
    <property type="term" value="P:chemokine-mediated signaling pathway"/>
    <property type="evidence" value="ECO:0007669"/>
    <property type="project" value="TreeGrafter"/>
</dbReference>
<reference evidence="12" key="1">
    <citation type="submission" date="2025-08" db="UniProtKB">
        <authorList>
            <consortium name="RefSeq"/>
        </authorList>
    </citation>
    <scope>IDENTIFICATION</scope>
</reference>
<feature type="domain" description="Chemokine interleukin-8-like" evidence="10">
    <location>
        <begin position="30"/>
        <end position="88"/>
    </location>
</feature>
<protein>
    <recommendedName>
        <fullName evidence="7">C-C motif chemokine 1</fullName>
    </recommendedName>
    <alternativeName>
        <fullName evidence="8">Small-inducible cytokine A1</fullName>
    </alternativeName>
</protein>
<dbReference type="GO" id="GO:0061844">
    <property type="term" value="P:antimicrobial humoral immune response mediated by antimicrobial peptide"/>
    <property type="evidence" value="ECO:0007669"/>
    <property type="project" value="TreeGrafter"/>
</dbReference>
<dbReference type="RefSeq" id="XP_004417061.1">
    <property type="nucleotide sequence ID" value="XM_004417004.1"/>
</dbReference>
<dbReference type="GO" id="GO:0008009">
    <property type="term" value="F:chemokine activity"/>
    <property type="evidence" value="ECO:0007669"/>
    <property type="project" value="InterPro"/>
</dbReference>
<dbReference type="CTD" id="6346"/>
<dbReference type="PANTHER" id="PTHR12015:SF5">
    <property type="entry name" value="C-C MOTIF CHEMOKINE 1"/>
    <property type="match status" value="1"/>
</dbReference>
<gene>
    <name evidence="12" type="primary">CCL1</name>
</gene>
<dbReference type="SMART" id="SM00199">
    <property type="entry name" value="SCY"/>
    <property type="match status" value="1"/>
</dbReference>
<organism evidence="11 12">
    <name type="scientific">Odobenus rosmarus divergens</name>
    <name type="common">Pacific walrus</name>
    <dbReference type="NCBI Taxonomy" id="9708"/>
    <lineage>
        <taxon>Eukaryota</taxon>
        <taxon>Metazoa</taxon>
        <taxon>Chordata</taxon>
        <taxon>Craniata</taxon>
        <taxon>Vertebrata</taxon>
        <taxon>Euteleostomi</taxon>
        <taxon>Mammalia</taxon>
        <taxon>Eutheria</taxon>
        <taxon>Laurasiatheria</taxon>
        <taxon>Carnivora</taxon>
        <taxon>Caniformia</taxon>
        <taxon>Pinnipedia</taxon>
        <taxon>Odobenidae</taxon>
        <taxon>Odobenus</taxon>
    </lineage>
</organism>